<feature type="coiled-coil region" evidence="1">
    <location>
        <begin position="219"/>
        <end position="267"/>
    </location>
</feature>
<gene>
    <name evidence="2" type="ORF">J2S17_000713</name>
</gene>
<keyword evidence="3" id="KW-1185">Reference proteome</keyword>
<dbReference type="Gene3D" id="1.25.40.10">
    <property type="entry name" value="Tetratricopeptide repeat domain"/>
    <property type="match status" value="1"/>
</dbReference>
<dbReference type="RefSeq" id="WP_307471930.1">
    <property type="nucleotide sequence ID" value="NZ_JAUSUB010000002.1"/>
</dbReference>
<dbReference type="EMBL" id="JAUSUB010000002">
    <property type="protein sequence ID" value="MDQ0268844.1"/>
    <property type="molecule type" value="Genomic_DNA"/>
</dbReference>
<proteinExistence type="predicted"/>
<dbReference type="Proteomes" id="UP001238088">
    <property type="component" value="Unassembled WGS sequence"/>
</dbReference>
<sequence>MNINQKAIDLLEKNEYEDALMLFQKAVYETRNVQSLTNLAWVYCYEEYDDTKARGLVEEAINMNSTSHFPYNLLGEIYIRQEKWKYAKDILLKSISIFPSKTSYNNLAVANYHLGNIKDASKYFLLASENSDYAMYSHVKCLIELGNISDAKLKLDTFSENDDEFVGEVDVADLYVDLGCYKEAIRWFEKGWNVYWKQPNWISRYVYSMLKLNNTTRSHEILNEVINQKIEEIKEAYEEECDEDWSENDKEVNIKELLDEKTEYEQMFEQISSGYIPIMKFDTSIQTACYLFGCTRHNHPEYQ</sequence>
<protein>
    <submittedName>
        <fullName evidence="2">Tetratricopeptide (TPR) repeat protein</fullName>
    </submittedName>
</protein>
<evidence type="ECO:0000313" key="3">
    <source>
        <dbReference type="Proteomes" id="UP001238088"/>
    </source>
</evidence>
<evidence type="ECO:0000313" key="2">
    <source>
        <dbReference type="EMBL" id="MDQ0268844.1"/>
    </source>
</evidence>
<evidence type="ECO:0000256" key="1">
    <source>
        <dbReference type="SAM" id="Coils"/>
    </source>
</evidence>
<keyword evidence="1" id="KW-0175">Coiled coil</keyword>
<reference evidence="2 3" key="1">
    <citation type="submission" date="2023-07" db="EMBL/GenBank/DDBJ databases">
        <title>Genomic Encyclopedia of Type Strains, Phase IV (KMG-IV): sequencing the most valuable type-strain genomes for metagenomic binning, comparative biology and taxonomic classification.</title>
        <authorList>
            <person name="Goeker M."/>
        </authorList>
    </citation>
    <scope>NUCLEOTIDE SEQUENCE [LARGE SCALE GENOMIC DNA]</scope>
    <source>
        <strain evidence="2 3">DSM 23494</strain>
    </source>
</reference>
<dbReference type="InterPro" id="IPR011990">
    <property type="entry name" value="TPR-like_helical_dom_sf"/>
</dbReference>
<dbReference type="SUPFAM" id="SSF48452">
    <property type="entry name" value="TPR-like"/>
    <property type="match status" value="1"/>
</dbReference>
<organism evidence="2 3">
    <name type="scientific">Cytobacillus purgationiresistens</name>
    <dbReference type="NCBI Taxonomy" id="863449"/>
    <lineage>
        <taxon>Bacteria</taxon>
        <taxon>Bacillati</taxon>
        <taxon>Bacillota</taxon>
        <taxon>Bacilli</taxon>
        <taxon>Bacillales</taxon>
        <taxon>Bacillaceae</taxon>
        <taxon>Cytobacillus</taxon>
    </lineage>
</organism>
<name>A0ABU0AC66_9BACI</name>
<comment type="caution">
    <text evidence="2">The sequence shown here is derived from an EMBL/GenBank/DDBJ whole genome shotgun (WGS) entry which is preliminary data.</text>
</comment>
<accession>A0ABU0AC66</accession>